<feature type="compositionally biased region" description="Low complexity" evidence="1">
    <location>
        <begin position="70"/>
        <end position="85"/>
    </location>
</feature>
<evidence type="ECO:0000313" key="2">
    <source>
        <dbReference type="EMBL" id="CAG5081674.1"/>
    </source>
</evidence>
<reference evidence="2" key="1">
    <citation type="submission" date="2021-04" db="EMBL/GenBank/DDBJ databases">
        <authorList>
            <person name="Chebbi M.A.C M."/>
        </authorList>
    </citation>
    <scope>NUCLEOTIDE SEQUENCE</scope>
</reference>
<evidence type="ECO:0000256" key="1">
    <source>
        <dbReference type="SAM" id="MobiDB-lite"/>
    </source>
</evidence>
<dbReference type="EMBL" id="CAJNRD030001118">
    <property type="protein sequence ID" value="CAG5081674.1"/>
    <property type="molecule type" value="Genomic_DNA"/>
</dbReference>
<name>A0A8J2H7L8_COTCN</name>
<feature type="compositionally biased region" description="Polar residues" evidence="1">
    <location>
        <begin position="41"/>
        <end position="51"/>
    </location>
</feature>
<keyword evidence="3" id="KW-1185">Reference proteome</keyword>
<organism evidence="2 3">
    <name type="scientific">Cotesia congregata</name>
    <name type="common">Parasitoid wasp</name>
    <name type="synonym">Apanteles congregatus</name>
    <dbReference type="NCBI Taxonomy" id="51543"/>
    <lineage>
        <taxon>Eukaryota</taxon>
        <taxon>Metazoa</taxon>
        <taxon>Ecdysozoa</taxon>
        <taxon>Arthropoda</taxon>
        <taxon>Hexapoda</taxon>
        <taxon>Insecta</taxon>
        <taxon>Pterygota</taxon>
        <taxon>Neoptera</taxon>
        <taxon>Endopterygota</taxon>
        <taxon>Hymenoptera</taxon>
        <taxon>Apocrita</taxon>
        <taxon>Ichneumonoidea</taxon>
        <taxon>Braconidae</taxon>
        <taxon>Microgastrinae</taxon>
        <taxon>Cotesia</taxon>
    </lineage>
</organism>
<comment type="caution">
    <text evidence="2">The sequence shown here is derived from an EMBL/GenBank/DDBJ whole genome shotgun (WGS) entry which is preliminary data.</text>
</comment>
<sequence>MKMTRKRARARPYQLKTSSRRGQWELADPKQVLFPPGVNQRAATMTSSSGHRSGKTSPRVSRSWTRRTRTCSAPSRRFPLLPRPLTSKWRPRT</sequence>
<feature type="compositionally biased region" description="Basic residues" evidence="1">
    <location>
        <begin position="1"/>
        <end position="10"/>
    </location>
</feature>
<accession>A0A8J2H7L8</accession>
<proteinExistence type="predicted"/>
<feature type="region of interest" description="Disordered" evidence="1">
    <location>
        <begin position="1"/>
        <end position="93"/>
    </location>
</feature>
<protein>
    <submittedName>
        <fullName evidence="2">Uncharacterized protein</fullName>
    </submittedName>
</protein>
<gene>
    <name evidence="2" type="ORF">HICCMSTLAB_LOCUS3350</name>
</gene>
<dbReference type="AlphaFoldDB" id="A0A8J2H7L8"/>
<dbReference type="Proteomes" id="UP000786811">
    <property type="component" value="Unassembled WGS sequence"/>
</dbReference>
<evidence type="ECO:0000313" key="3">
    <source>
        <dbReference type="Proteomes" id="UP000786811"/>
    </source>
</evidence>